<evidence type="ECO:0000256" key="2">
    <source>
        <dbReference type="SAM" id="SignalP"/>
    </source>
</evidence>
<feature type="signal peptide" evidence="2">
    <location>
        <begin position="1"/>
        <end position="21"/>
    </location>
</feature>
<keyword evidence="4" id="KW-1185">Reference proteome</keyword>
<organism evidence="3 4">
    <name type="scientific">Geomonas silvestris</name>
    <dbReference type="NCBI Taxonomy" id="2740184"/>
    <lineage>
        <taxon>Bacteria</taxon>
        <taxon>Pseudomonadati</taxon>
        <taxon>Thermodesulfobacteriota</taxon>
        <taxon>Desulfuromonadia</taxon>
        <taxon>Geobacterales</taxon>
        <taxon>Geobacteraceae</taxon>
        <taxon>Geomonas</taxon>
    </lineage>
</organism>
<name>A0A6V8MNW3_9BACT</name>
<dbReference type="EMBL" id="BLXX01000019">
    <property type="protein sequence ID" value="GFO61746.1"/>
    <property type="molecule type" value="Genomic_DNA"/>
</dbReference>
<feature type="coiled-coil region" evidence="1">
    <location>
        <begin position="47"/>
        <end position="101"/>
    </location>
</feature>
<feature type="chain" id="PRO_5028018616" evidence="2">
    <location>
        <begin position="22"/>
        <end position="103"/>
    </location>
</feature>
<accession>A0A6V8MNW3</accession>
<dbReference type="Proteomes" id="UP000556026">
    <property type="component" value="Unassembled WGS sequence"/>
</dbReference>
<sequence>MKKALTALMAITLFSAVPALAMEHTGEHAAQHEMSNMDCAKECDMLLKNCAQDVDSLQHKIKKLQAALKKEGADQAQLDQVKALKQKLEDAQATLKALEKPGH</sequence>
<comment type="caution">
    <text evidence="3">The sequence shown here is derived from an EMBL/GenBank/DDBJ whole genome shotgun (WGS) entry which is preliminary data.</text>
</comment>
<evidence type="ECO:0000313" key="3">
    <source>
        <dbReference type="EMBL" id="GFO61746.1"/>
    </source>
</evidence>
<gene>
    <name evidence="3" type="ORF">GMST_40710</name>
</gene>
<keyword evidence="1" id="KW-0175">Coiled coil</keyword>
<dbReference type="AlphaFoldDB" id="A0A6V8MNW3"/>
<proteinExistence type="predicted"/>
<dbReference type="RefSeq" id="WP_183356531.1">
    <property type="nucleotide sequence ID" value="NZ_BLXX01000019.1"/>
</dbReference>
<keyword evidence="2" id="KW-0732">Signal</keyword>
<evidence type="ECO:0000256" key="1">
    <source>
        <dbReference type="SAM" id="Coils"/>
    </source>
</evidence>
<protein>
    <submittedName>
        <fullName evidence="3">Uncharacterized protein</fullName>
    </submittedName>
</protein>
<reference evidence="4" key="1">
    <citation type="submission" date="2020-06" db="EMBL/GenBank/DDBJ databases">
        <title>Draft genomic sequence of Geomonas sp. Red330.</title>
        <authorList>
            <person name="Itoh H."/>
            <person name="Zhenxing X."/>
            <person name="Ushijima N."/>
            <person name="Masuda Y."/>
            <person name="Shiratori Y."/>
            <person name="Senoo K."/>
        </authorList>
    </citation>
    <scope>NUCLEOTIDE SEQUENCE [LARGE SCALE GENOMIC DNA]</scope>
    <source>
        <strain evidence="4">Red330</strain>
    </source>
</reference>
<evidence type="ECO:0000313" key="4">
    <source>
        <dbReference type="Proteomes" id="UP000556026"/>
    </source>
</evidence>